<feature type="compositionally biased region" description="Polar residues" evidence="1">
    <location>
        <begin position="236"/>
        <end position="262"/>
    </location>
</feature>
<name>A0A183UX61_TOXCA</name>
<reference evidence="4" key="1">
    <citation type="submission" date="2016-06" db="UniProtKB">
        <authorList>
            <consortium name="WormBaseParasite"/>
        </authorList>
    </citation>
    <scope>IDENTIFICATION</scope>
</reference>
<evidence type="ECO:0000256" key="1">
    <source>
        <dbReference type="SAM" id="MobiDB-lite"/>
    </source>
</evidence>
<reference evidence="2 3" key="2">
    <citation type="submission" date="2018-11" db="EMBL/GenBank/DDBJ databases">
        <authorList>
            <consortium name="Pathogen Informatics"/>
        </authorList>
    </citation>
    <scope>NUCLEOTIDE SEQUENCE [LARGE SCALE GENOMIC DNA]</scope>
</reference>
<accession>A0A183UX61</accession>
<dbReference type="WBParaSite" id="TCNE_0001308101-mRNA-1">
    <property type="protein sequence ID" value="TCNE_0001308101-mRNA-1"/>
    <property type="gene ID" value="TCNE_0001308101"/>
</dbReference>
<evidence type="ECO:0000313" key="4">
    <source>
        <dbReference type="WBParaSite" id="TCNE_0001308101-mRNA-1"/>
    </source>
</evidence>
<proteinExistence type="predicted"/>
<evidence type="ECO:0000313" key="2">
    <source>
        <dbReference type="EMBL" id="VDM44402.1"/>
    </source>
</evidence>
<gene>
    <name evidence="2" type="ORF">TCNE_LOCUS13081</name>
</gene>
<dbReference type="EMBL" id="UYWY01021556">
    <property type="protein sequence ID" value="VDM44402.1"/>
    <property type="molecule type" value="Genomic_DNA"/>
</dbReference>
<feature type="region of interest" description="Disordered" evidence="1">
    <location>
        <begin position="230"/>
        <end position="262"/>
    </location>
</feature>
<feature type="compositionally biased region" description="Polar residues" evidence="1">
    <location>
        <begin position="577"/>
        <end position="608"/>
    </location>
</feature>
<sequence length="801" mass="90682">MQKVARFPISHVTICANDCDISVHYLDYLSFNGFVLGFMSRLNCNEDGACTSAQFHDVVVADIRFTSIASFSFDDCDESFTVVLEDDKSVDASYKMAERYGLVLNGIEQRFNGHIADGKMKRGSRQLIIHFTDVIAGAEFKRCLMGDIQRAFLNMREQQCGTDTESEKQGLHFCCARLLPCGMHVITRSMPTSLGNAVVDQELSNANTASKVKFKVDIATQQNEQQVTSLMEEPANGSQEPALQLPCSTPGSSQHSEHLSTITNDGSNEDSLHPVGESLCIKHNIVSVEEPTALEEESVNKRTFPTGPGLYVPHNLLFCLKGDLLRPFAKVQSLGSGNLLFAIRNHLLSLGENGGLERLNIARELSTPGYWREVKMLWENFSQGKAVDFEFSFTRIISFLYWTQSNLDTVTDLGPLNVEMLMLCRNSRWHETAEARKRYDFFIREVIMKMEDLIAVRNWCGVLREKTILDVAKARAERLSVLDLGTTVVKAPFGKWNLKRLFRELGNLTDFTWLNCDLRALVELRSVEKLKRLVIVCHLFNAEADRPYSEDINEYDPEGYDSSDSFIDDRDEEDISVDTSQETSSHGTPDTQQTATESKASGSHASEVSRSKKHTTQQWIKDCGTAAVDVQLEFAALSFAFTQYRVQNTFGFNRNANLDIFAEIFRVPKVVLMANSIALNVPFTCLREALDVVGTRELNMFSIGIPQELCANIHPNRTPFPDVIRILENMTYFVNHDWKHKDVRLHVMVDTYLPDRVARLLDRVIVAFPDAERIRLHVETARKADRAFYRWLLITFTLRCS</sequence>
<organism evidence="3 4">
    <name type="scientific">Toxocara canis</name>
    <name type="common">Canine roundworm</name>
    <dbReference type="NCBI Taxonomy" id="6265"/>
    <lineage>
        <taxon>Eukaryota</taxon>
        <taxon>Metazoa</taxon>
        <taxon>Ecdysozoa</taxon>
        <taxon>Nematoda</taxon>
        <taxon>Chromadorea</taxon>
        <taxon>Rhabditida</taxon>
        <taxon>Spirurina</taxon>
        <taxon>Ascaridomorpha</taxon>
        <taxon>Ascaridoidea</taxon>
        <taxon>Toxocaridae</taxon>
        <taxon>Toxocara</taxon>
    </lineage>
</organism>
<keyword evidence="3" id="KW-1185">Reference proteome</keyword>
<dbReference type="Proteomes" id="UP000050794">
    <property type="component" value="Unassembled WGS sequence"/>
</dbReference>
<evidence type="ECO:0000313" key="3">
    <source>
        <dbReference type="Proteomes" id="UP000050794"/>
    </source>
</evidence>
<dbReference type="AlphaFoldDB" id="A0A183UX61"/>
<protein>
    <submittedName>
        <fullName evidence="4">TPR_REGION domain-containing protein</fullName>
    </submittedName>
</protein>
<feature type="region of interest" description="Disordered" evidence="1">
    <location>
        <begin position="573"/>
        <end position="613"/>
    </location>
</feature>